<feature type="compositionally biased region" description="Basic residues" evidence="1">
    <location>
        <begin position="1755"/>
        <end position="1767"/>
    </location>
</feature>
<name>A0A2Y9C7Q3_9MICO</name>
<dbReference type="EMBL" id="UETB01000017">
    <property type="protein sequence ID" value="SSA46393.1"/>
    <property type="molecule type" value="Genomic_DNA"/>
</dbReference>
<proteinExistence type="predicted"/>
<sequence>MSVPGLSRDQRRQLVALLTALLVLLVASAGTVPTHAQSAAALTLEKSVDRDTLSPGQRVTYRLGVGCSSGTAMCEGATLTDQVPAPLVVESVESATSATVEQDGNRVTVYFTETRADGTTGMTAGSTADVLITVSLPEGTPPELNGQSLLNSAELSARNAAAVRAEARLTLDVPVSLGAEVTKRWGVPSVGTGSTETIPLHLTGIANTSNIGASSLELREPSGGTNPFDLVEIIGLAGVTLPQGADEAQVIALTAGGEVPGPWSANPQLPAGVDPATITGLRVIFADASASGGIVAGGAGGSVELHTRLRSGVGERRVDNEVSVVAHTPQGESAPVTAAASFTVDPPSYAVEATKSVQPGWVIQGDEAVVSIGARNASNQWFDTMSLTETAASFFGPGVDFTGFRQTSWPAGADTATLTVGGTTYPLMNDGGTVRWPAPVPEDVSGFVLEFSGAFPPGATIGARFAVTGSAPGGYWNTVEATGAGGGNDAVHHQATAYLGIGERRVVFGANKYFGDNPGATPTIEGVPGETVTAILQGWVGERHGPVHQIVQEDVFNAELSAALTATAVRVLDAREAQTVVVERLAQGTWSTIPGDAGTYPLGAGTEGIRIRYLADPAGSGFGYEHVRAAIDFEVTAELEDGLTLSNGLVVGPGADDAGVSDESRGELTVDKHPRLHVTKLWYPAHVTVSPDEPNPRSMLQLVARNTSAFAVDRLEVSEPGGDTNAFELIDITRLSVRLHGNAAGQPRPEDAALTLYLADGRTSRFAGAGALNPSRESWADVVGFDFALVSPSGQATIPRGAVVEVAVDTELRRQVRSDGTDIEQALAALEPPSVIRNSADAVIGRGADTASGSASATLTVDTAEPADITVDAVKTLTPSSGTILQPGARPTEVAVQLALAPGQAAPDRLVLEDVDPTFWNAFDLHGWTDASLLYWAPSGAVELVPEYLVGAAFTADEGELAVSGGEWVPSGPFDVTGDHLPQDFGAGLPDGVEPGAVQGVRITIATTNGEPLPGGVWNGVTGRSDYSLSLAVTSRPVLRSGELNGNPGVPNPGESTAATVVNTMTGTAARLGSQAVDTDDASFTVLPGQTAAEVSKTAGGQDTTTTTAGGLVSYTLEVTNTGTAPIIDPVITDLLPADADGPQLLLFEEGTVGYSVSPKAASITTDPQKVTLVVDDAPSQPAVTVTFPDGSALMPGETYTVTLPLIVRPGHPAASGLVNTLEVTSAAPGSRWTDTAVVNVVTGQAYQSRKLVREVTPEGAGPTGTVTAHGAADGATCTDDGDGFHRYPCVVQTRPGGHAEWQLSVTNTGNVDTQRIEILDILPWVGDAYVAPSLGSVQRGTEWQPTVVSIADPVVPAGTEVTTEYLLGDPAECVPGGPSSDPWRGCDAPGQWTDQQPADLAAVRAMRWVFEFDGGLRPTEGVTVSVVTESGDAWPEGAVHPPEAWNSFAYQTTAVVDGRADHRVQEPNKAGISFPKVEPASVIVAKEWVIDGEPPVADGAQPDGWDAHLTLSGPDGASATDQDWSVPREGYLAGDGVTIDETVSGLPPLCELESVDLSLHGGVPVPLPDAVTVTLEPGENRYTITNTVSCRAELTLLKHVDGADPESGFVPAAWDLTATPAGTSTALAPVTVTGDAAVSPANTFAVRPDHTYTLTEVLAEGSAALAYRHVAVERYVGEDPQRPDHAAAGDWVGVADPSAVAVSRGEHAIVRFVNAPVQAVVLPLTGGLGPAAYVALGSLVLAVALCAGVAHHLHSRRTQPQHHLRPRPTGGERNGDTNE</sequence>
<keyword evidence="2" id="KW-0812">Transmembrane</keyword>
<accession>A0A2Y9C7Q3</accession>
<evidence type="ECO:0000313" key="4">
    <source>
        <dbReference type="Proteomes" id="UP000250222"/>
    </source>
</evidence>
<dbReference type="InterPro" id="IPR006311">
    <property type="entry name" value="TAT_signal"/>
</dbReference>
<dbReference type="InterPro" id="IPR047589">
    <property type="entry name" value="DUF11_rpt"/>
</dbReference>
<dbReference type="RefSeq" id="WP_110853637.1">
    <property type="nucleotide sequence ID" value="NZ_QKLZ01000017.1"/>
</dbReference>
<keyword evidence="2" id="KW-0472">Membrane</keyword>
<reference evidence="3 4" key="1">
    <citation type="submission" date="2016-10" db="EMBL/GenBank/DDBJ databases">
        <authorList>
            <person name="Cai Z."/>
        </authorList>
    </citation>
    <scope>NUCLEOTIDE SEQUENCE [LARGE SCALE GENOMIC DNA]</scope>
    <source>
        <strain evidence="3 4">CGMCC 1.10826</strain>
    </source>
</reference>
<keyword evidence="2" id="KW-1133">Transmembrane helix</keyword>
<evidence type="ECO:0000256" key="1">
    <source>
        <dbReference type="SAM" id="MobiDB-lite"/>
    </source>
</evidence>
<feature type="region of interest" description="Disordered" evidence="1">
    <location>
        <begin position="1755"/>
        <end position="1780"/>
    </location>
</feature>
<evidence type="ECO:0000256" key="2">
    <source>
        <dbReference type="SAM" id="Phobius"/>
    </source>
</evidence>
<protein>
    <submittedName>
        <fullName evidence="3">Conserved repeat domain-containing protein</fullName>
    </submittedName>
</protein>
<keyword evidence="4" id="KW-1185">Reference proteome</keyword>
<feature type="transmembrane region" description="Helical" evidence="2">
    <location>
        <begin position="1732"/>
        <end position="1751"/>
    </location>
</feature>
<evidence type="ECO:0000313" key="3">
    <source>
        <dbReference type="EMBL" id="SSA46393.1"/>
    </source>
</evidence>
<gene>
    <name evidence="3" type="ORF">SAMN05216184_11715</name>
</gene>
<dbReference type="Proteomes" id="UP000250222">
    <property type="component" value="Unassembled WGS sequence"/>
</dbReference>
<dbReference type="NCBIfam" id="TIGR01451">
    <property type="entry name" value="B_ant_repeat"/>
    <property type="match status" value="1"/>
</dbReference>
<dbReference type="OrthoDB" id="3751233at2"/>
<organism evidence="3 4">
    <name type="scientific">Georgenia satyanarayanai</name>
    <dbReference type="NCBI Taxonomy" id="860221"/>
    <lineage>
        <taxon>Bacteria</taxon>
        <taxon>Bacillati</taxon>
        <taxon>Actinomycetota</taxon>
        <taxon>Actinomycetes</taxon>
        <taxon>Micrococcales</taxon>
        <taxon>Bogoriellaceae</taxon>
        <taxon>Georgenia</taxon>
    </lineage>
</organism>
<dbReference type="PROSITE" id="PS51318">
    <property type="entry name" value="TAT"/>
    <property type="match status" value="1"/>
</dbReference>